<dbReference type="PANTHER" id="PTHR12686:SF8">
    <property type="entry name" value="EXOSOME COMPLEX COMPONENT CSL4"/>
    <property type="match status" value="1"/>
</dbReference>
<dbReference type="AlphaFoldDB" id="A0A0F8XU21"/>
<reference evidence="3" key="1">
    <citation type="journal article" date="2015" name="Nature">
        <title>Complex archaea that bridge the gap between prokaryotes and eukaryotes.</title>
        <authorList>
            <person name="Spang A."/>
            <person name="Saw J.H."/>
            <person name="Jorgensen S.L."/>
            <person name="Zaremba-Niedzwiedzka K."/>
            <person name="Martijn J."/>
            <person name="Lind A.E."/>
            <person name="van Eijk R."/>
            <person name="Schleper C."/>
            <person name="Guy L."/>
            <person name="Ettema T.J."/>
        </authorList>
    </citation>
    <scope>NUCLEOTIDE SEQUENCE</scope>
</reference>
<dbReference type="EMBL" id="LAZR01057172">
    <property type="protein sequence ID" value="KKK72617.1"/>
    <property type="molecule type" value="Genomic_DNA"/>
</dbReference>
<dbReference type="GO" id="GO:0006396">
    <property type="term" value="P:RNA processing"/>
    <property type="evidence" value="ECO:0007669"/>
    <property type="project" value="InterPro"/>
</dbReference>
<protein>
    <recommendedName>
        <fullName evidence="2">Exosome complex component N-terminal domain-containing protein</fullName>
    </recommendedName>
</protein>
<evidence type="ECO:0000313" key="3">
    <source>
        <dbReference type="EMBL" id="KKK72617.1"/>
    </source>
</evidence>
<evidence type="ECO:0000259" key="2">
    <source>
        <dbReference type="Pfam" id="PF14382"/>
    </source>
</evidence>
<dbReference type="HAMAP" id="MF_00975">
    <property type="entry name" value="Exosome_Csl4"/>
    <property type="match status" value="1"/>
</dbReference>
<dbReference type="SUPFAM" id="SSF50249">
    <property type="entry name" value="Nucleic acid-binding proteins"/>
    <property type="match status" value="1"/>
</dbReference>
<proteinExistence type="inferred from homology"/>
<organism evidence="3">
    <name type="scientific">marine sediment metagenome</name>
    <dbReference type="NCBI Taxonomy" id="412755"/>
    <lineage>
        <taxon>unclassified sequences</taxon>
        <taxon>metagenomes</taxon>
        <taxon>ecological metagenomes</taxon>
    </lineage>
</organism>
<dbReference type="GO" id="GO:0005634">
    <property type="term" value="C:nucleus"/>
    <property type="evidence" value="ECO:0007669"/>
    <property type="project" value="UniProtKB-ARBA"/>
</dbReference>
<sequence length="183" mass="20229">MSDNLTMPGEKIAVIEEYESGKNTFDDGHNVRSAVVGTTDIDKKNRIAQVKTAKETTMPKVNDIVIGTVVAVMSSMMAVSIDYVNNKPSSSNIECICQTREFRRKAVALLNDVVALKITSNLNGTNHASINEPELGVLFTRCKKCGGNVIPMRDAIKCIDCNWIDERKLSKNFGKSDFVKLER</sequence>
<dbReference type="InterPro" id="IPR039771">
    <property type="entry name" value="Csl4"/>
</dbReference>
<dbReference type="GO" id="GO:0000178">
    <property type="term" value="C:exosome (RNase complex)"/>
    <property type="evidence" value="ECO:0007669"/>
    <property type="project" value="UniProtKB-KW"/>
</dbReference>
<dbReference type="Pfam" id="PF14382">
    <property type="entry name" value="ECR1_N"/>
    <property type="match status" value="1"/>
</dbReference>
<dbReference type="InterPro" id="IPR025721">
    <property type="entry name" value="Exosome_cplx_N_dom"/>
</dbReference>
<evidence type="ECO:0000256" key="1">
    <source>
        <dbReference type="ARBA" id="ARBA00022835"/>
    </source>
</evidence>
<name>A0A0F8XU21_9ZZZZ</name>
<dbReference type="InterPro" id="IPR030850">
    <property type="entry name" value="Exosome_Csl4_arc"/>
</dbReference>
<gene>
    <name evidence="3" type="ORF">LCGC14_2902090</name>
</gene>
<comment type="caution">
    <text evidence="3">The sequence shown here is derived from an EMBL/GenBank/DDBJ whole genome shotgun (WGS) entry which is preliminary data.</text>
</comment>
<dbReference type="PANTHER" id="PTHR12686">
    <property type="entry name" value="3'-5' EXORIBONUCLEASE CSL4-RELATED"/>
    <property type="match status" value="1"/>
</dbReference>
<accession>A0A0F8XU21</accession>
<feature type="domain" description="Exosome complex component N-terminal" evidence="2">
    <location>
        <begin position="6"/>
        <end position="41"/>
    </location>
</feature>
<dbReference type="Gene3D" id="2.40.50.140">
    <property type="entry name" value="Nucleic acid-binding proteins"/>
    <property type="match status" value="1"/>
</dbReference>
<dbReference type="NCBIfam" id="NF034126">
    <property type="entry name" value="PRK09521.1"/>
    <property type="match status" value="1"/>
</dbReference>
<keyword evidence="1" id="KW-0271">Exosome</keyword>
<dbReference type="Gene3D" id="2.40.50.100">
    <property type="match status" value="1"/>
</dbReference>
<dbReference type="InterPro" id="IPR012340">
    <property type="entry name" value="NA-bd_OB-fold"/>
</dbReference>
<dbReference type="SUPFAM" id="SSF110324">
    <property type="entry name" value="Ribosomal L27 protein-like"/>
    <property type="match status" value="1"/>
</dbReference>